<comment type="caution">
    <text evidence="7">The sequence shown here is derived from an EMBL/GenBank/DDBJ whole genome shotgun (WGS) entry which is preliminary data.</text>
</comment>
<proteinExistence type="predicted"/>
<dbReference type="EMBL" id="JASCZI010000131">
    <property type="protein sequence ID" value="MED6109137.1"/>
    <property type="molecule type" value="Genomic_DNA"/>
</dbReference>
<evidence type="ECO:0000256" key="3">
    <source>
        <dbReference type="ARBA" id="ARBA00023125"/>
    </source>
</evidence>
<evidence type="ECO:0000256" key="4">
    <source>
        <dbReference type="ARBA" id="ARBA00023163"/>
    </source>
</evidence>
<keyword evidence="4" id="KW-0804">Transcription</keyword>
<keyword evidence="5" id="KW-0539">Nucleus</keyword>
<dbReference type="CDD" id="cd10017">
    <property type="entry name" value="B3_DNA"/>
    <property type="match status" value="1"/>
</dbReference>
<feature type="compositionally biased region" description="Polar residues" evidence="6">
    <location>
        <begin position="1"/>
        <end position="20"/>
    </location>
</feature>
<feature type="non-terminal residue" evidence="7">
    <location>
        <position position="174"/>
    </location>
</feature>
<keyword evidence="2" id="KW-0805">Transcription regulation</keyword>
<dbReference type="Proteomes" id="UP001341840">
    <property type="component" value="Unassembled WGS sequence"/>
</dbReference>
<name>A0ABU6QC67_9FABA</name>
<gene>
    <name evidence="7" type="ORF">PIB30_030922</name>
</gene>
<feature type="region of interest" description="Disordered" evidence="6">
    <location>
        <begin position="1"/>
        <end position="33"/>
    </location>
</feature>
<evidence type="ECO:0008006" key="9">
    <source>
        <dbReference type="Google" id="ProtNLM"/>
    </source>
</evidence>
<keyword evidence="8" id="KW-1185">Reference proteome</keyword>
<evidence type="ECO:0000313" key="7">
    <source>
        <dbReference type="EMBL" id="MED6109137.1"/>
    </source>
</evidence>
<comment type="subcellular location">
    <subcellularLocation>
        <location evidence="1">Nucleus</location>
    </subcellularLocation>
</comment>
<reference evidence="7 8" key="1">
    <citation type="journal article" date="2023" name="Plants (Basel)">
        <title>Bridging the Gap: Combining Genomics and Transcriptomics Approaches to Understand Stylosanthes scabra, an Orphan Legume from the Brazilian Caatinga.</title>
        <authorList>
            <person name="Ferreira-Neto J.R.C."/>
            <person name="da Silva M.D."/>
            <person name="Binneck E."/>
            <person name="de Melo N.F."/>
            <person name="da Silva R.H."/>
            <person name="de Melo A.L.T.M."/>
            <person name="Pandolfi V."/>
            <person name="Bustamante F.O."/>
            <person name="Brasileiro-Vidal A.C."/>
            <person name="Benko-Iseppon A.M."/>
        </authorList>
    </citation>
    <scope>NUCLEOTIDE SEQUENCE [LARGE SCALE GENOMIC DNA]</scope>
    <source>
        <tissue evidence="7">Leaves</tissue>
    </source>
</reference>
<sequence length="174" mass="20289">MSQPSTQLTINSNHQNTSIHTAVENDRPPLKNLSEEEKDDYADSLIQEKMQVVTEARKRCPMSSSRGLGRYVMYVEDSIYYIDKPVCLYQIFQYALNIPCELRHIAFTHRPSHVTIVDDQNREFIARLRNKNKKRKDGILGKGWKVFVDANDLKLGDVLRILDDPKYPDRLYCQ</sequence>
<evidence type="ECO:0000256" key="2">
    <source>
        <dbReference type="ARBA" id="ARBA00023015"/>
    </source>
</evidence>
<dbReference type="Gene3D" id="2.40.330.10">
    <property type="entry name" value="DNA-binding pseudobarrel domain"/>
    <property type="match status" value="1"/>
</dbReference>
<evidence type="ECO:0000256" key="6">
    <source>
        <dbReference type="SAM" id="MobiDB-lite"/>
    </source>
</evidence>
<feature type="compositionally biased region" description="Basic and acidic residues" evidence="6">
    <location>
        <begin position="23"/>
        <end position="33"/>
    </location>
</feature>
<evidence type="ECO:0000256" key="5">
    <source>
        <dbReference type="ARBA" id="ARBA00023242"/>
    </source>
</evidence>
<accession>A0ABU6QC67</accession>
<dbReference type="InterPro" id="IPR015300">
    <property type="entry name" value="DNA-bd_pseudobarrel_sf"/>
</dbReference>
<evidence type="ECO:0000256" key="1">
    <source>
        <dbReference type="ARBA" id="ARBA00004123"/>
    </source>
</evidence>
<dbReference type="SUPFAM" id="SSF101936">
    <property type="entry name" value="DNA-binding pseudobarrel domain"/>
    <property type="match status" value="1"/>
</dbReference>
<protein>
    <recommendedName>
        <fullName evidence="9">TF-B3 domain-containing protein</fullName>
    </recommendedName>
</protein>
<organism evidence="7 8">
    <name type="scientific">Stylosanthes scabra</name>
    <dbReference type="NCBI Taxonomy" id="79078"/>
    <lineage>
        <taxon>Eukaryota</taxon>
        <taxon>Viridiplantae</taxon>
        <taxon>Streptophyta</taxon>
        <taxon>Embryophyta</taxon>
        <taxon>Tracheophyta</taxon>
        <taxon>Spermatophyta</taxon>
        <taxon>Magnoliopsida</taxon>
        <taxon>eudicotyledons</taxon>
        <taxon>Gunneridae</taxon>
        <taxon>Pentapetalae</taxon>
        <taxon>rosids</taxon>
        <taxon>fabids</taxon>
        <taxon>Fabales</taxon>
        <taxon>Fabaceae</taxon>
        <taxon>Papilionoideae</taxon>
        <taxon>50 kb inversion clade</taxon>
        <taxon>dalbergioids sensu lato</taxon>
        <taxon>Dalbergieae</taxon>
        <taxon>Pterocarpus clade</taxon>
        <taxon>Stylosanthes</taxon>
    </lineage>
</organism>
<dbReference type="InterPro" id="IPR003340">
    <property type="entry name" value="B3_DNA-bd"/>
</dbReference>
<evidence type="ECO:0000313" key="8">
    <source>
        <dbReference type="Proteomes" id="UP001341840"/>
    </source>
</evidence>
<keyword evidence="3" id="KW-0238">DNA-binding</keyword>